<dbReference type="Pfam" id="PF03171">
    <property type="entry name" value="2OG-FeII_Oxy"/>
    <property type="match status" value="1"/>
</dbReference>
<protein>
    <submittedName>
        <fullName evidence="2">Oxoglutarate/iron-dependent dioxygenase, Isopenicillin N synthase-like protein</fullName>
    </submittedName>
</protein>
<comment type="caution">
    <text evidence="2">The sequence shown here is derived from an EMBL/GenBank/DDBJ whole genome shotgun (WGS) entry which is preliminary data.</text>
</comment>
<keyword evidence="2" id="KW-0223">Dioxygenase</keyword>
<accession>A0A2U1PEW9</accession>
<dbReference type="PANTHER" id="PTHR47990">
    <property type="entry name" value="2-OXOGLUTARATE (2OG) AND FE(II)-DEPENDENT OXYGENASE SUPERFAMILY PROTEIN-RELATED"/>
    <property type="match status" value="1"/>
</dbReference>
<dbReference type="Gene3D" id="2.60.120.330">
    <property type="entry name" value="B-lactam Antibiotic, Isopenicillin N Synthase, Chain"/>
    <property type="match status" value="1"/>
</dbReference>
<dbReference type="OrthoDB" id="288590at2759"/>
<evidence type="ECO:0000313" key="2">
    <source>
        <dbReference type="EMBL" id="PWA84207.1"/>
    </source>
</evidence>
<organism evidence="2 3">
    <name type="scientific">Artemisia annua</name>
    <name type="common">Sweet wormwood</name>
    <dbReference type="NCBI Taxonomy" id="35608"/>
    <lineage>
        <taxon>Eukaryota</taxon>
        <taxon>Viridiplantae</taxon>
        <taxon>Streptophyta</taxon>
        <taxon>Embryophyta</taxon>
        <taxon>Tracheophyta</taxon>
        <taxon>Spermatophyta</taxon>
        <taxon>Magnoliopsida</taxon>
        <taxon>eudicotyledons</taxon>
        <taxon>Gunneridae</taxon>
        <taxon>Pentapetalae</taxon>
        <taxon>asterids</taxon>
        <taxon>campanulids</taxon>
        <taxon>Asterales</taxon>
        <taxon>Asteraceae</taxon>
        <taxon>Asteroideae</taxon>
        <taxon>Anthemideae</taxon>
        <taxon>Artemisiinae</taxon>
        <taxon>Artemisia</taxon>
    </lineage>
</organism>
<proteinExistence type="predicted"/>
<dbReference type="SUPFAM" id="SSF51197">
    <property type="entry name" value="Clavaminate synthase-like"/>
    <property type="match status" value="1"/>
</dbReference>
<dbReference type="InterPro" id="IPR050231">
    <property type="entry name" value="Iron_ascorbate_oxido_reductase"/>
</dbReference>
<keyword evidence="2" id="KW-0560">Oxidoreductase</keyword>
<evidence type="ECO:0000313" key="3">
    <source>
        <dbReference type="Proteomes" id="UP000245207"/>
    </source>
</evidence>
<dbReference type="Proteomes" id="UP000245207">
    <property type="component" value="Unassembled WGS sequence"/>
</dbReference>
<dbReference type="EMBL" id="PKPP01001254">
    <property type="protein sequence ID" value="PWA84207.1"/>
    <property type="molecule type" value="Genomic_DNA"/>
</dbReference>
<gene>
    <name evidence="2" type="ORF">CTI12_AA162280</name>
</gene>
<dbReference type="STRING" id="35608.A0A2U1PEW9"/>
<dbReference type="AlphaFoldDB" id="A0A2U1PEW9"/>
<dbReference type="GO" id="GO:0051213">
    <property type="term" value="F:dioxygenase activity"/>
    <property type="evidence" value="ECO:0007669"/>
    <property type="project" value="UniProtKB-KW"/>
</dbReference>
<keyword evidence="3" id="KW-1185">Reference proteome</keyword>
<dbReference type="InterPro" id="IPR027443">
    <property type="entry name" value="IPNS-like_sf"/>
</dbReference>
<dbReference type="InterPro" id="IPR044861">
    <property type="entry name" value="IPNS-like_FE2OG_OXY"/>
</dbReference>
<name>A0A2U1PEW9_ARTAN</name>
<sequence>MKYRVADPSESTMGLDSHADTSILTILHQNGVKGLELRTKDETWVTVLSNGRLHAPFHRVVMNANKTRLSVGLFSMPKVGSIVKPPKE</sequence>
<reference evidence="2 3" key="1">
    <citation type="journal article" date="2018" name="Mol. Plant">
        <title>The genome of Artemisia annua provides insight into the evolution of Asteraceae family and artemisinin biosynthesis.</title>
        <authorList>
            <person name="Shen Q."/>
            <person name="Zhang L."/>
            <person name="Liao Z."/>
            <person name="Wang S."/>
            <person name="Yan T."/>
            <person name="Shi P."/>
            <person name="Liu M."/>
            <person name="Fu X."/>
            <person name="Pan Q."/>
            <person name="Wang Y."/>
            <person name="Lv Z."/>
            <person name="Lu X."/>
            <person name="Zhang F."/>
            <person name="Jiang W."/>
            <person name="Ma Y."/>
            <person name="Chen M."/>
            <person name="Hao X."/>
            <person name="Li L."/>
            <person name="Tang Y."/>
            <person name="Lv G."/>
            <person name="Zhou Y."/>
            <person name="Sun X."/>
            <person name="Brodelius P.E."/>
            <person name="Rose J.K.C."/>
            <person name="Tang K."/>
        </authorList>
    </citation>
    <scope>NUCLEOTIDE SEQUENCE [LARGE SCALE GENOMIC DNA]</scope>
    <source>
        <strain evidence="3">cv. Huhao1</strain>
        <tissue evidence="2">Leaf</tissue>
    </source>
</reference>
<evidence type="ECO:0000259" key="1">
    <source>
        <dbReference type="Pfam" id="PF03171"/>
    </source>
</evidence>
<feature type="domain" description="Isopenicillin N synthase-like Fe(2+) 2OG dioxygenase" evidence="1">
    <location>
        <begin position="7"/>
        <end position="47"/>
    </location>
</feature>